<dbReference type="RefSeq" id="WP_252797653.1">
    <property type="nucleotide sequence ID" value="NZ_CP097118.1"/>
</dbReference>
<protein>
    <submittedName>
        <fullName evidence="2">NADP-dependent oxidoreductase</fullName>
    </submittedName>
</protein>
<accession>A0ABY5BVA1</accession>
<organism evidence="2 3">
    <name type="scientific">Fructilactobacillus hinvesii</name>
    <dbReference type="NCBI Taxonomy" id="2940300"/>
    <lineage>
        <taxon>Bacteria</taxon>
        <taxon>Bacillati</taxon>
        <taxon>Bacillota</taxon>
        <taxon>Bacilli</taxon>
        <taxon>Lactobacillales</taxon>
        <taxon>Lactobacillaceae</taxon>
        <taxon>Fructilactobacillus</taxon>
    </lineage>
</organism>
<dbReference type="EMBL" id="CP097118">
    <property type="protein sequence ID" value="USS88367.1"/>
    <property type="molecule type" value="Genomic_DNA"/>
</dbReference>
<dbReference type="CDD" id="cd05289">
    <property type="entry name" value="MDR_like_2"/>
    <property type="match status" value="1"/>
</dbReference>
<evidence type="ECO:0000259" key="1">
    <source>
        <dbReference type="SMART" id="SM00829"/>
    </source>
</evidence>
<dbReference type="PANTHER" id="PTHR11695:SF294">
    <property type="entry name" value="RETICULON-4-INTERACTING PROTEIN 1, MITOCHONDRIAL"/>
    <property type="match status" value="1"/>
</dbReference>
<dbReference type="InterPro" id="IPR011032">
    <property type="entry name" value="GroES-like_sf"/>
</dbReference>
<reference evidence="2" key="1">
    <citation type="submission" date="2022-05" db="EMBL/GenBank/DDBJ databases">
        <authorList>
            <person name="Oliphant S.A."/>
            <person name="Watson-Haigh N.S."/>
            <person name="Sumby K.M."/>
            <person name="Gardner J.M."/>
            <person name="Jiranek V."/>
        </authorList>
    </citation>
    <scope>NUCLEOTIDE SEQUENCE</scope>
    <source>
        <strain evidence="2">KI11_C11</strain>
    </source>
</reference>
<dbReference type="InterPro" id="IPR013154">
    <property type="entry name" value="ADH-like_N"/>
</dbReference>
<dbReference type="SUPFAM" id="SSF51735">
    <property type="entry name" value="NAD(P)-binding Rossmann-fold domains"/>
    <property type="match status" value="1"/>
</dbReference>
<gene>
    <name evidence="2" type="ORF">M3M39_02505</name>
</gene>
<dbReference type="PANTHER" id="PTHR11695">
    <property type="entry name" value="ALCOHOL DEHYDROGENASE RELATED"/>
    <property type="match status" value="1"/>
</dbReference>
<dbReference type="InterPro" id="IPR036291">
    <property type="entry name" value="NAD(P)-bd_dom_sf"/>
</dbReference>
<keyword evidence="3" id="KW-1185">Reference proteome</keyword>
<evidence type="ECO:0000313" key="2">
    <source>
        <dbReference type="EMBL" id="USS88367.1"/>
    </source>
</evidence>
<dbReference type="Proteomes" id="UP001057025">
    <property type="component" value="Chromosome"/>
</dbReference>
<sequence length="342" mass="37733">MNIPTQMKAFRFNHYREPAENQRIPVPTIGANEVLVYIHNSGLNPVDYKIQSGKMKIIFPFQLPLTMGNEFAGEVVQVGANVHDFRVGDRVYGRPDNQHTGTLADYIAIDQSEIALIPAELDYQSASGVPLTGLTSYQALVELGNIQPGQKVFIQAGAGGIGTMAIQIAKALGAYVTTTASPSKTALVRSLGADQVINYHEDYFADVLFHYDMVFDTLGGQYLKDSFRILRPGGRLVTINGLPTYQFGQDHHLGLAKSLLFSVASAPLRRFAKKHRVNYHFLIMHPSGSQLQILSQMIETEKLLPIIDRIYDFGEAQAAYDYLEGGHAQGKVIVNVNHTIEA</sequence>
<evidence type="ECO:0000313" key="3">
    <source>
        <dbReference type="Proteomes" id="UP001057025"/>
    </source>
</evidence>
<dbReference type="SMART" id="SM00829">
    <property type="entry name" value="PKS_ER"/>
    <property type="match status" value="1"/>
</dbReference>
<feature type="domain" description="Enoyl reductase (ER)" evidence="1">
    <location>
        <begin position="5"/>
        <end position="334"/>
    </location>
</feature>
<dbReference type="InterPro" id="IPR050700">
    <property type="entry name" value="YIM1/Zinc_Alcohol_DH_Fams"/>
</dbReference>
<proteinExistence type="predicted"/>
<dbReference type="SUPFAM" id="SSF50129">
    <property type="entry name" value="GroES-like"/>
    <property type="match status" value="1"/>
</dbReference>
<dbReference type="Gene3D" id="3.40.50.720">
    <property type="entry name" value="NAD(P)-binding Rossmann-like Domain"/>
    <property type="match status" value="1"/>
</dbReference>
<dbReference type="Pfam" id="PF13602">
    <property type="entry name" value="ADH_zinc_N_2"/>
    <property type="match status" value="1"/>
</dbReference>
<dbReference type="InterPro" id="IPR020843">
    <property type="entry name" value="ER"/>
</dbReference>
<dbReference type="Pfam" id="PF08240">
    <property type="entry name" value="ADH_N"/>
    <property type="match status" value="1"/>
</dbReference>
<dbReference type="Gene3D" id="3.90.180.10">
    <property type="entry name" value="Medium-chain alcohol dehydrogenases, catalytic domain"/>
    <property type="match status" value="1"/>
</dbReference>
<name>A0ABY5BVA1_9LACO</name>